<evidence type="ECO:0000313" key="1">
    <source>
        <dbReference type="EMBL" id="RAL18653.1"/>
    </source>
</evidence>
<protein>
    <submittedName>
        <fullName evidence="1">Uncharacterized protein</fullName>
    </submittedName>
</protein>
<organism evidence="1 2">
    <name type="scientific">Glaesserella australis</name>
    <dbReference type="NCBI Taxonomy" id="2094024"/>
    <lineage>
        <taxon>Bacteria</taxon>
        <taxon>Pseudomonadati</taxon>
        <taxon>Pseudomonadota</taxon>
        <taxon>Gammaproteobacteria</taxon>
        <taxon>Pasteurellales</taxon>
        <taxon>Pasteurellaceae</taxon>
        <taxon>Glaesserella</taxon>
    </lineage>
</organism>
<dbReference type="EMBL" id="PTPX01000014">
    <property type="protein sequence ID" value="RAL18653.1"/>
    <property type="molecule type" value="Genomic_DNA"/>
</dbReference>
<proteinExistence type="predicted"/>
<keyword evidence="2" id="KW-1185">Reference proteome</keyword>
<reference evidence="2" key="1">
    <citation type="submission" date="2018-02" db="EMBL/GenBank/DDBJ databases">
        <title>Glaesserella australis sp. nov., isolated from the lungs of pigs.</title>
        <authorList>
            <person name="Turni C."/>
            <person name="Christensen H."/>
        </authorList>
    </citation>
    <scope>NUCLEOTIDE SEQUENCE [LARGE SCALE GENOMIC DNA]</scope>
    <source>
        <strain evidence="2">HS4635</strain>
    </source>
</reference>
<dbReference type="Proteomes" id="UP000248689">
    <property type="component" value="Unassembled WGS sequence"/>
</dbReference>
<evidence type="ECO:0000313" key="2">
    <source>
        <dbReference type="Proteomes" id="UP000248689"/>
    </source>
</evidence>
<accession>A0A328BWW0</accession>
<name>A0A328BWW0_9PAST</name>
<gene>
    <name evidence="1" type="ORF">C5N92_06950</name>
</gene>
<sequence>MIVDIEKFKEAIETLEEILAMTNKTMDATGRANMIFGIYELLTKPVSEKEKMVGVLKLVA</sequence>
<comment type="caution">
    <text evidence="1">The sequence shown here is derived from an EMBL/GenBank/DDBJ whole genome shotgun (WGS) entry which is preliminary data.</text>
</comment>
<dbReference type="AlphaFoldDB" id="A0A328BWW0"/>